<feature type="compositionally biased region" description="Low complexity" evidence="1">
    <location>
        <begin position="209"/>
        <end position="219"/>
    </location>
</feature>
<evidence type="ECO:0000256" key="1">
    <source>
        <dbReference type="SAM" id="MobiDB-lite"/>
    </source>
</evidence>
<evidence type="ECO:0000313" key="2">
    <source>
        <dbReference type="EMBL" id="PFH37235.1"/>
    </source>
</evidence>
<sequence length="525" mass="54803">MSGPVVRFADGACAPKLHGSAEKPLKKSESTVRLTSSLTLTVNGWHLPQQWHRLQKQIASLECLPQTHDSTAAPCRFGAAVAKFPAPSRAGQSPALASHGLTRAVLSANSCTHTAHSSHSRRSSMAASGASIRRRDTSVVAASTRWIRNCTPGPRPSRKSTAGSTGTSGAGNSARPPQRSLAIWDTLSRELVSSFSNAPPQATKPTSQPRRVLSRPSLRPSHRHSPRRRDEEASVRGTGAAGGAPSVAAGTTKTGKPCTATRLLTATEEVARQTTAYSAVPSTASVGAHLRKTSQKRGQSVQGAGATAAVSASISAGRLPAGASHRPEPPNSRLKGSTETTPPGGSAQVPMDRGTRLFWRKELPQKPERTEQKGGIVHASKQSTVVCGRIDDGRLAQHQLPGSGKESIGCGATPKRGSLAKPTVNSSVRPVAQSDTSTALRTRTQLVARVPSAAPGKPDPSKLSATPHSSVLPSASPGSAGPGASGGLGRSRERMLPAARRSRSKRPPNVPKLDLRKCIQYRSSD</sequence>
<feature type="region of interest" description="Disordered" evidence="1">
    <location>
        <begin position="319"/>
        <end position="351"/>
    </location>
</feature>
<proteinExistence type="predicted"/>
<feature type="compositionally biased region" description="Polar residues" evidence="1">
    <location>
        <begin position="423"/>
        <end position="445"/>
    </location>
</feature>
<feature type="compositionally biased region" description="Polar residues" evidence="1">
    <location>
        <begin position="195"/>
        <end position="208"/>
    </location>
</feature>
<dbReference type="EMBL" id="NWUJ01000002">
    <property type="protein sequence ID" value="PFH37235.1"/>
    <property type="molecule type" value="Genomic_DNA"/>
</dbReference>
<feature type="compositionally biased region" description="Low complexity" evidence="1">
    <location>
        <begin position="160"/>
        <end position="174"/>
    </location>
</feature>
<feature type="region of interest" description="Disordered" evidence="1">
    <location>
        <begin position="195"/>
        <end position="256"/>
    </location>
</feature>
<feature type="compositionally biased region" description="Low complexity" evidence="1">
    <location>
        <begin position="469"/>
        <end position="479"/>
    </location>
</feature>
<accession>A0A2A9MGZ0</accession>
<feature type="region of interest" description="Disordered" evidence="1">
    <location>
        <begin position="398"/>
        <end position="525"/>
    </location>
</feature>
<name>A0A2A9MGZ0_BESBE</name>
<dbReference type="VEuPathDB" id="ToxoDB:BESB_036930"/>
<comment type="caution">
    <text evidence="2">The sequence shown here is derived from an EMBL/GenBank/DDBJ whole genome shotgun (WGS) entry which is preliminary data.</text>
</comment>
<feature type="compositionally biased region" description="Gly residues" evidence="1">
    <location>
        <begin position="480"/>
        <end position="489"/>
    </location>
</feature>
<dbReference type="AlphaFoldDB" id="A0A2A9MGZ0"/>
<protein>
    <submittedName>
        <fullName evidence="2">Uncharacterized protein</fullName>
    </submittedName>
</protein>
<reference evidence="2 3" key="1">
    <citation type="submission" date="2017-09" db="EMBL/GenBank/DDBJ databases">
        <title>Genome sequencing of Besnoitia besnoiti strain Bb-Ger1.</title>
        <authorList>
            <person name="Schares G."/>
            <person name="Venepally P."/>
            <person name="Lorenzi H.A."/>
        </authorList>
    </citation>
    <scope>NUCLEOTIDE SEQUENCE [LARGE SCALE GENOMIC DNA]</scope>
    <source>
        <strain evidence="2 3">Bb-Ger1</strain>
    </source>
</reference>
<dbReference type="GeneID" id="40308674"/>
<feature type="compositionally biased region" description="Low complexity" evidence="1">
    <location>
        <begin position="243"/>
        <end position="252"/>
    </location>
</feature>
<organism evidence="2 3">
    <name type="scientific">Besnoitia besnoiti</name>
    <name type="common">Apicomplexan protozoan</name>
    <dbReference type="NCBI Taxonomy" id="94643"/>
    <lineage>
        <taxon>Eukaryota</taxon>
        <taxon>Sar</taxon>
        <taxon>Alveolata</taxon>
        <taxon>Apicomplexa</taxon>
        <taxon>Conoidasida</taxon>
        <taxon>Coccidia</taxon>
        <taxon>Eucoccidiorida</taxon>
        <taxon>Eimeriorina</taxon>
        <taxon>Sarcocystidae</taxon>
        <taxon>Besnoitia</taxon>
    </lineage>
</organism>
<dbReference type="KEGG" id="bbes:BESB_036930"/>
<feature type="region of interest" description="Disordered" evidence="1">
    <location>
        <begin position="112"/>
        <end position="178"/>
    </location>
</feature>
<dbReference type="Proteomes" id="UP000224006">
    <property type="component" value="Chromosome II"/>
</dbReference>
<dbReference type="OrthoDB" id="10314790at2759"/>
<dbReference type="RefSeq" id="XP_029221244.1">
    <property type="nucleotide sequence ID" value="XM_029362279.1"/>
</dbReference>
<gene>
    <name evidence="2" type="ORF">BESB_036930</name>
</gene>
<evidence type="ECO:0000313" key="3">
    <source>
        <dbReference type="Proteomes" id="UP000224006"/>
    </source>
</evidence>
<keyword evidence="3" id="KW-1185">Reference proteome</keyword>
<feature type="compositionally biased region" description="Polar residues" evidence="1">
    <location>
        <begin position="334"/>
        <end position="343"/>
    </location>
</feature>